<reference evidence="2" key="1">
    <citation type="journal article" date="2019" name="Plant Biotechnol. J.">
        <title>Genome sequencing of the Australian wild diploid species Gossypium australe highlights disease resistance and delayed gland morphogenesis.</title>
        <authorList>
            <person name="Cai Y."/>
            <person name="Cai X."/>
            <person name="Wang Q."/>
            <person name="Wang P."/>
            <person name="Zhang Y."/>
            <person name="Cai C."/>
            <person name="Xu Y."/>
            <person name="Wang K."/>
            <person name="Zhou Z."/>
            <person name="Wang C."/>
            <person name="Geng S."/>
            <person name="Li B."/>
            <person name="Dong Q."/>
            <person name="Hou Y."/>
            <person name="Wang H."/>
            <person name="Ai P."/>
            <person name="Liu Z."/>
            <person name="Yi F."/>
            <person name="Sun M."/>
            <person name="An G."/>
            <person name="Cheng J."/>
            <person name="Zhang Y."/>
            <person name="Shi Q."/>
            <person name="Xie Y."/>
            <person name="Shi X."/>
            <person name="Chang Y."/>
            <person name="Huang F."/>
            <person name="Chen Y."/>
            <person name="Hong S."/>
            <person name="Mi L."/>
            <person name="Sun Q."/>
            <person name="Zhang L."/>
            <person name="Zhou B."/>
            <person name="Peng R."/>
            <person name="Zhang X."/>
            <person name="Liu F."/>
        </authorList>
    </citation>
    <scope>NUCLEOTIDE SEQUENCE [LARGE SCALE GENOMIC DNA]</scope>
    <source>
        <strain evidence="2">cv. PA1801</strain>
    </source>
</reference>
<proteinExistence type="predicted"/>
<evidence type="ECO:0000313" key="2">
    <source>
        <dbReference type="Proteomes" id="UP000325315"/>
    </source>
</evidence>
<accession>A0A5B6VJB4</accession>
<gene>
    <name evidence="1" type="ORF">EPI10_014942</name>
</gene>
<keyword evidence="2" id="KW-1185">Reference proteome</keyword>
<name>A0A5B6VJB4_9ROSI</name>
<comment type="caution">
    <text evidence="1">The sequence shown here is derived from an EMBL/GenBank/DDBJ whole genome shotgun (WGS) entry which is preliminary data.</text>
</comment>
<sequence length="76" mass="8832">MTKILSSGKVLQPDNAEVVLTIMTCEPKEKDTKDSPKRRRPRKNECCFFFMVLQVKRDNGSNKRVDSRERTQTESV</sequence>
<dbReference type="OrthoDB" id="1934430at2759"/>
<organism evidence="1 2">
    <name type="scientific">Gossypium australe</name>
    <dbReference type="NCBI Taxonomy" id="47621"/>
    <lineage>
        <taxon>Eukaryota</taxon>
        <taxon>Viridiplantae</taxon>
        <taxon>Streptophyta</taxon>
        <taxon>Embryophyta</taxon>
        <taxon>Tracheophyta</taxon>
        <taxon>Spermatophyta</taxon>
        <taxon>Magnoliopsida</taxon>
        <taxon>eudicotyledons</taxon>
        <taxon>Gunneridae</taxon>
        <taxon>Pentapetalae</taxon>
        <taxon>rosids</taxon>
        <taxon>malvids</taxon>
        <taxon>Malvales</taxon>
        <taxon>Malvaceae</taxon>
        <taxon>Malvoideae</taxon>
        <taxon>Gossypium</taxon>
    </lineage>
</organism>
<protein>
    <submittedName>
        <fullName evidence="1">Dynamin</fullName>
    </submittedName>
</protein>
<dbReference type="AlphaFoldDB" id="A0A5B6VJB4"/>
<evidence type="ECO:0000313" key="1">
    <source>
        <dbReference type="EMBL" id="KAA3469117.1"/>
    </source>
</evidence>
<dbReference type="EMBL" id="SMMG02000006">
    <property type="protein sequence ID" value="KAA3469117.1"/>
    <property type="molecule type" value="Genomic_DNA"/>
</dbReference>
<dbReference type="Proteomes" id="UP000325315">
    <property type="component" value="Unassembled WGS sequence"/>
</dbReference>